<dbReference type="EMBL" id="LKCN02000027">
    <property type="protein sequence ID" value="RCI07522.1"/>
    <property type="molecule type" value="Genomic_DNA"/>
</dbReference>
<name>A0A367KZX6_9HYPO</name>
<organism evidence="2 3">
    <name type="scientific">Ophiocordyceps polyrhachis-furcata BCC 54312</name>
    <dbReference type="NCBI Taxonomy" id="1330021"/>
    <lineage>
        <taxon>Eukaryota</taxon>
        <taxon>Fungi</taxon>
        <taxon>Dikarya</taxon>
        <taxon>Ascomycota</taxon>
        <taxon>Pezizomycotina</taxon>
        <taxon>Sordariomycetes</taxon>
        <taxon>Hypocreomycetidae</taxon>
        <taxon>Hypocreales</taxon>
        <taxon>Ophiocordycipitaceae</taxon>
        <taxon>Ophiocordyceps</taxon>
    </lineage>
</organism>
<sequence>IKYPAWRQLVAHIEPTTAKPSPTIGGLRSTRGVAEGLGDGITKSPSEFPGYAGNTQCRQGFAQFKYISMHLLQSSSIDRHIDRCQMLPSSGLLGD</sequence>
<reference evidence="2 3" key="1">
    <citation type="journal article" date="2015" name="BMC Genomics">
        <title>Insights from the genome of Ophiocordyceps polyrhachis-furcata to pathogenicity and host specificity in insect fungi.</title>
        <authorList>
            <person name="Wichadakul D."/>
            <person name="Kobmoo N."/>
            <person name="Ingsriswang S."/>
            <person name="Tangphatsornruang S."/>
            <person name="Chantasingh D."/>
            <person name="Luangsa-ard J.J."/>
            <person name="Eurwilaichitr L."/>
        </authorList>
    </citation>
    <scope>NUCLEOTIDE SEQUENCE [LARGE SCALE GENOMIC DNA]</scope>
    <source>
        <strain evidence="2 3">BCC 54312</strain>
    </source>
</reference>
<protein>
    <submittedName>
        <fullName evidence="2">Uncharacterized protein</fullName>
    </submittedName>
</protein>
<dbReference type="EMBL" id="LKCN02000036">
    <property type="protein sequence ID" value="RCI07362.1"/>
    <property type="molecule type" value="Genomic_DNA"/>
</dbReference>
<reference evidence="2" key="2">
    <citation type="submission" date="2017-10" db="EMBL/GenBank/DDBJ databases">
        <title>A genome scan of diversifying selection in the zombie-ant fungus Ophiocordyceps unilateralis complex supports a role of enterotoxins in coevolution and host-specificity.</title>
        <authorList>
            <person name="Kobmoo N."/>
            <person name="Wichadakul D."/>
            <person name="Arnamnart N."/>
            <person name="Rodriguez De La Vega R.C."/>
            <person name="Luangsa-Ard J.-J."/>
            <person name="Giraud T."/>
        </authorList>
    </citation>
    <scope>NUCLEOTIDE SEQUENCE</scope>
    <source>
        <strain evidence="2">BCC 54312</strain>
    </source>
</reference>
<accession>A0A367KZX6</accession>
<dbReference type="AlphaFoldDB" id="A0A367KZX6"/>
<evidence type="ECO:0000313" key="2">
    <source>
        <dbReference type="EMBL" id="RCI07522.1"/>
    </source>
</evidence>
<evidence type="ECO:0000313" key="1">
    <source>
        <dbReference type="EMBL" id="RCI07362.1"/>
    </source>
</evidence>
<comment type="caution">
    <text evidence="2">The sequence shown here is derived from an EMBL/GenBank/DDBJ whole genome shotgun (WGS) entry which is preliminary data.</text>
</comment>
<gene>
    <name evidence="2" type="ORF">L249_8329</name>
    <name evidence="1" type="ORF">L249_8372</name>
</gene>
<evidence type="ECO:0000313" key="3">
    <source>
        <dbReference type="Proteomes" id="UP000253664"/>
    </source>
</evidence>
<keyword evidence="3" id="KW-1185">Reference proteome</keyword>
<dbReference type="Proteomes" id="UP000253664">
    <property type="component" value="Unassembled WGS sequence"/>
</dbReference>
<feature type="non-terminal residue" evidence="2">
    <location>
        <position position="1"/>
    </location>
</feature>
<proteinExistence type="predicted"/>